<dbReference type="Proteomes" id="UP000233742">
    <property type="component" value="Chromosome"/>
</dbReference>
<dbReference type="KEGG" id="paro:CUV01_04015"/>
<feature type="signal peptide" evidence="1">
    <location>
        <begin position="1"/>
        <end position="20"/>
    </location>
</feature>
<feature type="chain" id="PRO_5014823807" evidence="1">
    <location>
        <begin position="21"/>
        <end position="76"/>
    </location>
</feature>
<gene>
    <name evidence="2" type="ORF">CUV01_04015</name>
</gene>
<keyword evidence="3" id="KW-1185">Reference proteome</keyword>
<dbReference type="RefSeq" id="WP_101459333.1">
    <property type="nucleotide sequence ID" value="NZ_CP025408.1"/>
</dbReference>
<reference evidence="2 3" key="1">
    <citation type="submission" date="2017-12" db="EMBL/GenBank/DDBJ databases">
        <authorList>
            <person name="Hurst M.R.H."/>
        </authorList>
    </citation>
    <scope>NUCLEOTIDE SEQUENCE [LARGE SCALE GENOMIC DNA]</scope>
    <source>
        <strain evidence="2 3">BM15</strain>
    </source>
</reference>
<accession>A0A2K9ECK8</accession>
<evidence type="ECO:0000313" key="2">
    <source>
        <dbReference type="EMBL" id="AUH32658.1"/>
    </source>
</evidence>
<organism evidence="2 3">
    <name type="scientific">Paracoccus tegillarcae</name>
    <dbReference type="NCBI Taxonomy" id="1529068"/>
    <lineage>
        <taxon>Bacteria</taxon>
        <taxon>Pseudomonadati</taxon>
        <taxon>Pseudomonadota</taxon>
        <taxon>Alphaproteobacteria</taxon>
        <taxon>Rhodobacterales</taxon>
        <taxon>Paracoccaceae</taxon>
        <taxon>Paracoccus</taxon>
    </lineage>
</organism>
<evidence type="ECO:0000313" key="3">
    <source>
        <dbReference type="Proteomes" id="UP000233742"/>
    </source>
</evidence>
<name>A0A2K9ECK8_9RHOB</name>
<sequence length="76" mass="7900">MPTIVITAALALSAGTSASAQSDLAVYSHMVLMGNPPIAELISRTRSTDDGPLVIGRDLMQFMLSDNGTTLVEAGH</sequence>
<dbReference type="AlphaFoldDB" id="A0A2K9ECK8"/>
<dbReference type="OrthoDB" id="9803916at2"/>
<evidence type="ECO:0000256" key="1">
    <source>
        <dbReference type="SAM" id="SignalP"/>
    </source>
</evidence>
<protein>
    <submittedName>
        <fullName evidence="2">Uncharacterized protein</fullName>
    </submittedName>
</protein>
<dbReference type="EMBL" id="CP025408">
    <property type="protein sequence ID" value="AUH32658.1"/>
    <property type="molecule type" value="Genomic_DNA"/>
</dbReference>
<proteinExistence type="predicted"/>
<keyword evidence="1" id="KW-0732">Signal</keyword>